<sequence>MRLNRRQTLKALGVPAAATMGLSGLSIFSGNAAAKPDKCTKIQSGEINYSDDHYLDTVGVGYDVFGYNYQAHMFKGSYANAYLGDYGYPPYGGDDTAYFERLVDEGYAESVGEAEDLMGWYWSFKDTHLKMKWNDAWISNKDCDGDNELDRPDSYIGSGAWLANDMSGGQGKDKGSSFTKIVAVPEDAYQGENEEGTKVWYTAKGREIGPRIWGGFAIVQDVEMGEGATYVSPAGPGLGKYK</sequence>
<gene>
    <name evidence="1" type="ORF">HLASA_3091</name>
</gene>
<dbReference type="RefSeq" id="WP_054520066.1">
    <property type="nucleotide sequence ID" value="NZ_CP011565.1"/>
</dbReference>
<accession>A0A0N7FU23</accession>
<reference evidence="1 2" key="2">
    <citation type="journal article" date="2016" name="Stand. Genomic Sci.">
        <title>Complete genome sequence of 'Halanaeroarchaeum sulfurireducens' M27-SA2, a sulfur-reducing and acetate-oxidizing haloarchaeon from the deep-sea hypersaline anoxic lake Medee.</title>
        <authorList>
            <person name="Messina E."/>
            <person name="Sorokin D.Y."/>
            <person name="Kublanov I.V."/>
            <person name="Toshchakov S."/>
            <person name="Lopatina A."/>
            <person name="Arcadi E."/>
            <person name="Smedile F."/>
            <person name="La Spada G."/>
            <person name="La Cono V."/>
            <person name="Yakimov M.M."/>
        </authorList>
    </citation>
    <scope>NUCLEOTIDE SEQUENCE [LARGE SCALE GENOMIC DNA]</scope>
    <source>
        <strain evidence="1 2">M27-SA2</strain>
        <plasmid evidence="2">Plasmid pM27-SA2-01</plasmid>
    </source>
</reference>
<keyword evidence="1" id="KW-0614">Plasmid</keyword>
<reference evidence="2" key="1">
    <citation type="submission" date="2015-05" db="EMBL/GenBank/DDBJ databases">
        <title>Complete genome sequence of Halanaeroarchaeum sulfurireducens type strain M27-SA2, a sulfate-reducer haloarchaeon from marine anoxic lake Medee.</title>
        <authorList>
            <person name="Messina E."/>
            <person name="Kublanov I.V."/>
            <person name="Toshchakov S."/>
            <person name="Arcadi E."/>
            <person name="La Spada G."/>
            <person name="La Cono V."/>
            <person name="Yakimov M.M."/>
        </authorList>
    </citation>
    <scope>NUCLEOTIDE SEQUENCE [LARGE SCALE GENOMIC DNA]</scope>
    <source>
        <strain evidence="2">M27-SA2</strain>
        <plasmid evidence="2">Plasmid pM27-SA2-01</plasmid>
    </source>
</reference>
<dbReference type="InterPro" id="IPR006311">
    <property type="entry name" value="TAT_signal"/>
</dbReference>
<name>A0A0N7FU23_9EURY</name>
<proteinExistence type="predicted"/>
<dbReference type="GeneID" id="26011613"/>
<dbReference type="PROSITE" id="PS51318">
    <property type="entry name" value="TAT"/>
    <property type="match status" value="1"/>
</dbReference>
<geneLocation type="plasmid" evidence="1 2">
    <name>pM27-SA2-01</name>
</geneLocation>
<evidence type="ECO:0000313" key="2">
    <source>
        <dbReference type="Proteomes" id="UP000060390"/>
    </source>
</evidence>
<dbReference type="KEGG" id="hsf:HLASA_3091"/>
<protein>
    <submittedName>
        <fullName evidence="1">Uncharacterized protein</fullName>
    </submittedName>
</protein>
<organism evidence="1 2">
    <name type="scientific">Halanaeroarchaeum sulfurireducens</name>
    <dbReference type="NCBI Taxonomy" id="1604004"/>
    <lineage>
        <taxon>Archaea</taxon>
        <taxon>Methanobacteriati</taxon>
        <taxon>Methanobacteriota</taxon>
        <taxon>Stenosarchaea group</taxon>
        <taxon>Halobacteria</taxon>
        <taxon>Halobacteriales</taxon>
        <taxon>Halobacteriaceae</taxon>
        <taxon>Halanaeroarchaeum</taxon>
    </lineage>
</organism>
<dbReference type="Proteomes" id="UP000060390">
    <property type="component" value="Plasmid pM27-SA2-01"/>
</dbReference>
<dbReference type="AlphaFoldDB" id="A0A0N7FU23"/>
<dbReference type="EMBL" id="CP011565">
    <property type="protein sequence ID" value="ALG83159.1"/>
    <property type="molecule type" value="Genomic_DNA"/>
</dbReference>
<evidence type="ECO:0000313" key="1">
    <source>
        <dbReference type="EMBL" id="ALG83159.1"/>
    </source>
</evidence>